<dbReference type="VEuPathDB" id="TrichDB:TVAGG3_0414650"/>
<dbReference type="EMBL" id="DS113585">
    <property type="protein sequence ID" value="EAY00920.1"/>
    <property type="molecule type" value="Genomic_DNA"/>
</dbReference>
<name>A2F2F4_TRIV3</name>
<dbReference type="PANTHER" id="PTHR48142">
    <property type="entry name" value="PIGMENTOSA GTPASE REGULATOR-LIKE PROTEIN, PUTATIVE-RELATED"/>
    <property type="match status" value="1"/>
</dbReference>
<dbReference type="VEuPathDB" id="TrichDB:TVAG_168510"/>
<gene>
    <name evidence="2" type="ORF">TVAG_168510</name>
</gene>
<evidence type="ECO:0000313" key="3">
    <source>
        <dbReference type="Proteomes" id="UP000001542"/>
    </source>
</evidence>
<dbReference type="KEGG" id="tva:4758743"/>
<reference evidence="2" key="1">
    <citation type="submission" date="2006-10" db="EMBL/GenBank/DDBJ databases">
        <authorList>
            <person name="Amadeo P."/>
            <person name="Zhao Q."/>
            <person name="Wortman J."/>
            <person name="Fraser-Liggett C."/>
            <person name="Carlton J."/>
        </authorList>
    </citation>
    <scope>NUCLEOTIDE SEQUENCE</scope>
    <source>
        <strain evidence="2">G3</strain>
    </source>
</reference>
<sequence length="490" mass="57535">MELEEETIFTVMDLCKFGVKQEIQAQYGYGERVRKERSQISFHCKYPKCPAHFNVAILDQNKYKLIKIVEEHDHSAPNDKSQYSSVFYRKYLEHYFQTDDNQRAIAQLNAFKDLEIPLTGPSIPEMYAQKPRAIKRFAERIHALQTRYSPDDVVSLQIFVQTVQEESPDDLIAFEVSDNNMCFYYASFEGKAYAHSIKTFYIDSTYKLLRSNIPLYAFTGKIKDFHIFPFLYFFCQPDTYQNIQVCVCAYLRWVTIEPEYISMDCAPQIAQAIEESIPQAQILWCGVHVLRAILRKSNKFSSQEKFEQFYNLMKDLVFKLDAEHEEEANAAYDQVLELLDIDPTASQYFNRQWRYNISRLIARDRREGDATNNIAEAHFRTLKHDYFPDRKNLRIDDVIIEIYTKVIPSFVIKLKIDQNPADDRVIRIMEKATNAEIDVKRQRKIESISMLNKLLNAVSDDSINPTKIYPTLKVLLPKNSFYFILILILD</sequence>
<feature type="domain" description="MULE transposase" evidence="1">
    <location>
        <begin position="201"/>
        <end position="290"/>
    </location>
</feature>
<dbReference type="OrthoDB" id="5301000at2759"/>
<dbReference type="InterPro" id="IPR018289">
    <property type="entry name" value="MULE_transposase_dom"/>
</dbReference>
<dbReference type="Proteomes" id="UP000001542">
    <property type="component" value="Unassembled WGS sequence"/>
</dbReference>
<dbReference type="VEuPathDB" id="TrichDB:TVAGG3_0073870"/>
<keyword evidence="3" id="KW-1185">Reference proteome</keyword>
<organism evidence="2 3">
    <name type="scientific">Trichomonas vaginalis (strain ATCC PRA-98 / G3)</name>
    <dbReference type="NCBI Taxonomy" id="412133"/>
    <lineage>
        <taxon>Eukaryota</taxon>
        <taxon>Metamonada</taxon>
        <taxon>Parabasalia</taxon>
        <taxon>Trichomonadida</taxon>
        <taxon>Trichomonadidae</taxon>
        <taxon>Trichomonas</taxon>
    </lineage>
</organism>
<dbReference type="PANTHER" id="PTHR48142:SF1">
    <property type="entry name" value="MULE TRANSPOSASE DOMAIN-CONTAINING PROTEIN"/>
    <property type="match status" value="1"/>
</dbReference>
<dbReference type="Pfam" id="PF10551">
    <property type="entry name" value="MULE"/>
    <property type="match status" value="1"/>
</dbReference>
<protein>
    <recommendedName>
        <fullName evidence="1">MULE transposase domain-containing protein</fullName>
    </recommendedName>
</protein>
<evidence type="ECO:0000259" key="1">
    <source>
        <dbReference type="Pfam" id="PF10551"/>
    </source>
</evidence>
<evidence type="ECO:0000313" key="2">
    <source>
        <dbReference type="EMBL" id="EAY00920.1"/>
    </source>
</evidence>
<proteinExistence type="predicted"/>
<dbReference type="AlphaFoldDB" id="A2F2F4"/>
<dbReference type="InParanoid" id="A2F2F4"/>
<accession>A2F2F4</accession>
<reference evidence="2" key="2">
    <citation type="journal article" date="2007" name="Science">
        <title>Draft genome sequence of the sexually transmitted pathogen Trichomonas vaginalis.</title>
        <authorList>
            <person name="Carlton J.M."/>
            <person name="Hirt R.P."/>
            <person name="Silva J.C."/>
            <person name="Delcher A.L."/>
            <person name="Schatz M."/>
            <person name="Zhao Q."/>
            <person name="Wortman J.R."/>
            <person name="Bidwell S.L."/>
            <person name="Alsmark U.C.M."/>
            <person name="Besteiro S."/>
            <person name="Sicheritz-Ponten T."/>
            <person name="Noel C.J."/>
            <person name="Dacks J.B."/>
            <person name="Foster P.G."/>
            <person name="Simillion C."/>
            <person name="Van de Peer Y."/>
            <person name="Miranda-Saavedra D."/>
            <person name="Barton G.J."/>
            <person name="Westrop G.D."/>
            <person name="Mueller S."/>
            <person name="Dessi D."/>
            <person name="Fiori P.L."/>
            <person name="Ren Q."/>
            <person name="Paulsen I."/>
            <person name="Zhang H."/>
            <person name="Bastida-Corcuera F.D."/>
            <person name="Simoes-Barbosa A."/>
            <person name="Brown M.T."/>
            <person name="Hayes R.D."/>
            <person name="Mukherjee M."/>
            <person name="Okumura C.Y."/>
            <person name="Schneider R."/>
            <person name="Smith A.J."/>
            <person name="Vanacova S."/>
            <person name="Villalvazo M."/>
            <person name="Haas B.J."/>
            <person name="Pertea M."/>
            <person name="Feldblyum T.V."/>
            <person name="Utterback T.R."/>
            <person name="Shu C.L."/>
            <person name="Osoegawa K."/>
            <person name="de Jong P.J."/>
            <person name="Hrdy I."/>
            <person name="Horvathova L."/>
            <person name="Zubacova Z."/>
            <person name="Dolezal P."/>
            <person name="Malik S.B."/>
            <person name="Logsdon J.M. Jr."/>
            <person name="Henze K."/>
            <person name="Gupta A."/>
            <person name="Wang C.C."/>
            <person name="Dunne R.L."/>
            <person name="Upcroft J.A."/>
            <person name="Upcroft P."/>
            <person name="White O."/>
            <person name="Salzberg S.L."/>
            <person name="Tang P."/>
            <person name="Chiu C.-H."/>
            <person name="Lee Y.-S."/>
            <person name="Embley T.M."/>
            <person name="Coombs G.H."/>
            <person name="Mottram J.C."/>
            <person name="Tachezy J."/>
            <person name="Fraser-Liggett C.M."/>
            <person name="Johnson P.J."/>
        </authorList>
    </citation>
    <scope>NUCLEOTIDE SEQUENCE [LARGE SCALE GENOMIC DNA]</scope>
    <source>
        <strain evidence="2">G3</strain>
    </source>
</reference>